<evidence type="ECO:0000256" key="2">
    <source>
        <dbReference type="ARBA" id="ARBA00004829"/>
    </source>
</evidence>
<comment type="subcellular location">
    <subcellularLocation>
        <location evidence="1">Membrane</location>
        <topology evidence="1">Multi-pass membrane protein</topology>
    </subcellularLocation>
</comment>
<gene>
    <name evidence="10" type="ORF">BWK62_11565</name>
</gene>
<feature type="transmembrane region" description="Helical" evidence="8">
    <location>
        <begin position="35"/>
        <end position="56"/>
    </location>
</feature>
<dbReference type="Proteomes" id="UP000198034">
    <property type="component" value="Unassembled WGS sequence"/>
</dbReference>
<accession>A0A2D0AHL0</accession>
<feature type="transmembrane region" description="Helical" evidence="8">
    <location>
        <begin position="161"/>
        <end position="187"/>
    </location>
</feature>
<name>A0A2D0AHL0_9FLAO</name>
<feature type="domain" description="Lycopene cyclase" evidence="9">
    <location>
        <begin position="131"/>
        <end position="225"/>
    </location>
</feature>
<keyword evidence="5 8" id="KW-1133">Transmembrane helix</keyword>
<evidence type="ECO:0000256" key="5">
    <source>
        <dbReference type="ARBA" id="ARBA00022989"/>
    </source>
</evidence>
<sequence length="239" mass="29068">MEKYYYLLLNIGSFLFPFLFSFEKKWMRFIRFWKPYLTSILVIGIIFIIWDIYFAYKNVWGFNDRYLIGLRWWKLPLEEWFFFLLIPYASNFIHYSVCYFFPYIKLNSKTAQLISLLFLGFSFLVFILNLDKIYTATSFGLFAFLMALQSIYQWEYARQFYISFILIYIPFFLVNSTLTGMFTTHPIVFYDNNENLGIRIGTMPIEDSFYCFTMLYGSVILFEVLKRKWNYTTQLSYKN</sequence>
<feature type="transmembrane region" description="Helical" evidence="8">
    <location>
        <begin position="207"/>
        <end position="225"/>
    </location>
</feature>
<dbReference type="InterPro" id="IPR017825">
    <property type="entry name" value="Lycopene_cyclase_dom"/>
</dbReference>
<dbReference type="Pfam" id="PF18916">
    <property type="entry name" value="Lycopene_cyc"/>
    <property type="match status" value="2"/>
</dbReference>
<keyword evidence="3 8" id="KW-0812">Transmembrane</keyword>
<evidence type="ECO:0000256" key="1">
    <source>
        <dbReference type="ARBA" id="ARBA00004141"/>
    </source>
</evidence>
<evidence type="ECO:0000256" key="7">
    <source>
        <dbReference type="ARBA" id="ARBA00023235"/>
    </source>
</evidence>
<keyword evidence="7" id="KW-0413">Isomerase</keyword>
<dbReference type="GO" id="GO:0016117">
    <property type="term" value="P:carotenoid biosynthetic process"/>
    <property type="evidence" value="ECO:0007669"/>
    <property type="project" value="UniProtKB-KW"/>
</dbReference>
<comment type="caution">
    <text evidence="10">The sequence shown here is derived from an EMBL/GenBank/DDBJ whole genome shotgun (WGS) entry which is preliminary data.</text>
</comment>
<dbReference type="GO" id="GO:0016020">
    <property type="term" value="C:membrane"/>
    <property type="evidence" value="ECO:0007669"/>
    <property type="project" value="UniProtKB-SubCell"/>
</dbReference>
<keyword evidence="6 8" id="KW-0472">Membrane</keyword>
<evidence type="ECO:0000313" key="11">
    <source>
        <dbReference type="Proteomes" id="UP000198034"/>
    </source>
</evidence>
<evidence type="ECO:0000256" key="6">
    <source>
        <dbReference type="ARBA" id="ARBA00023136"/>
    </source>
</evidence>
<evidence type="ECO:0000313" key="10">
    <source>
        <dbReference type="EMBL" id="OWP75618.1"/>
    </source>
</evidence>
<dbReference type="NCBIfam" id="TIGR03462">
    <property type="entry name" value="CarR_dom_SF"/>
    <property type="match status" value="2"/>
</dbReference>
<dbReference type="EMBL" id="MTCY01000038">
    <property type="protein sequence ID" value="OWP75618.1"/>
    <property type="molecule type" value="Genomic_DNA"/>
</dbReference>
<dbReference type="AlphaFoldDB" id="A0A2D0AHL0"/>
<reference evidence="10 11" key="1">
    <citation type="journal article" date="2017" name="Infect. Genet. Evol.">
        <title>Comparative genome analysis of fish pathogen Flavobacterium columnare reveals extensive sequence diversity within the species.</title>
        <authorList>
            <person name="Kayansamruaj P."/>
            <person name="Dong H.T."/>
            <person name="Hirono I."/>
            <person name="Kondo H."/>
            <person name="Senapin S."/>
            <person name="Rodkhum C."/>
        </authorList>
    </citation>
    <scope>NUCLEOTIDE SEQUENCE [LARGE SCALE GENOMIC DNA]</scope>
    <source>
        <strain evidence="10 11">1214</strain>
    </source>
</reference>
<feature type="domain" description="Lycopene cyclase" evidence="9">
    <location>
        <begin position="4"/>
        <end position="94"/>
    </location>
</feature>
<dbReference type="GO" id="GO:0045436">
    <property type="term" value="F:lycopene beta cyclase activity"/>
    <property type="evidence" value="ECO:0007669"/>
    <property type="project" value="UniProtKB-ARBA"/>
</dbReference>
<dbReference type="GO" id="GO:0016872">
    <property type="term" value="F:intramolecular lyase activity"/>
    <property type="evidence" value="ECO:0007669"/>
    <property type="project" value="InterPro"/>
</dbReference>
<evidence type="ECO:0000256" key="3">
    <source>
        <dbReference type="ARBA" id="ARBA00022692"/>
    </source>
</evidence>
<comment type="pathway">
    <text evidence="2">Carotenoid biosynthesis.</text>
</comment>
<evidence type="ECO:0000256" key="8">
    <source>
        <dbReference type="SAM" id="Phobius"/>
    </source>
</evidence>
<protein>
    <submittedName>
        <fullName evidence="10">Lycopene cyclase</fullName>
    </submittedName>
</protein>
<organism evidence="10 11">
    <name type="scientific">Flavobacterium columnare</name>
    <dbReference type="NCBI Taxonomy" id="996"/>
    <lineage>
        <taxon>Bacteria</taxon>
        <taxon>Pseudomonadati</taxon>
        <taxon>Bacteroidota</taxon>
        <taxon>Flavobacteriia</taxon>
        <taxon>Flavobacteriales</taxon>
        <taxon>Flavobacteriaceae</taxon>
        <taxon>Flavobacterium</taxon>
    </lineage>
</organism>
<evidence type="ECO:0000259" key="9">
    <source>
        <dbReference type="Pfam" id="PF18916"/>
    </source>
</evidence>
<feature type="transmembrane region" description="Helical" evidence="8">
    <location>
        <begin position="6"/>
        <end position="23"/>
    </location>
</feature>
<proteinExistence type="predicted"/>
<feature type="transmembrane region" description="Helical" evidence="8">
    <location>
        <begin position="136"/>
        <end position="154"/>
    </location>
</feature>
<evidence type="ECO:0000256" key="4">
    <source>
        <dbReference type="ARBA" id="ARBA00022746"/>
    </source>
</evidence>
<keyword evidence="4" id="KW-0125">Carotenoid biosynthesis</keyword>
<feature type="transmembrane region" description="Helical" evidence="8">
    <location>
        <begin position="113"/>
        <end position="130"/>
    </location>
</feature>
<feature type="transmembrane region" description="Helical" evidence="8">
    <location>
        <begin position="80"/>
        <end position="101"/>
    </location>
</feature>